<gene>
    <name evidence="2" type="ORF">Tco_0750876</name>
</gene>
<keyword evidence="3" id="KW-1185">Reference proteome</keyword>
<dbReference type="EMBL" id="BQNB010010966">
    <property type="protein sequence ID" value="GJS84335.1"/>
    <property type="molecule type" value="Genomic_DNA"/>
</dbReference>
<reference evidence="2" key="1">
    <citation type="journal article" date="2022" name="Int. J. Mol. Sci.">
        <title>Draft Genome of Tanacetum Coccineum: Genomic Comparison of Closely Related Tanacetum-Family Plants.</title>
        <authorList>
            <person name="Yamashiro T."/>
            <person name="Shiraishi A."/>
            <person name="Nakayama K."/>
            <person name="Satake H."/>
        </authorList>
    </citation>
    <scope>NUCLEOTIDE SEQUENCE</scope>
</reference>
<proteinExistence type="predicted"/>
<accession>A0ABQ4Z3E4</accession>
<dbReference type="Proteomes" id="UP001151760">
    <property type="component" value="Unassembled WGS sequence"/>
</dbReference>
<feature type="non-terminal residue" evidence="2">
    <location>
        <position position="413"/>
    </location>
</feature>
<protein>
    <submittedName>
        <fullName evidence="2">Ribonuclease H-like domain-containing protein</fullName>
    </submittedName>
</protein>
<evidence type="ECO:0000313" key="3">
    <source>
        <dbReference type="Proteomes" id="UP001151760"/>
    </source>
</evidence>
<evidence type="ECO:0000313" key="2">
    <source>
        <dbReference type="EMBL" id="GJS84335.1"/>
    </source>
</evidence>
<reference evidence="2" key="2">
    <citation type="submission" date="2022-01" db="EMBL/GenBank/DDBJ databases">
        <authorList>
            <person name="Yamashiro T."/>
            <person name="Shiraishi A."/>
            <person name="Satake H."/>
            <person name="Nakayama K."/>
        </authorList>
    </citation>
    <scope>NUCLEOTIDE SEQUENCE</scope>
</reference>
<evidence type="ECO:0000259" key="1">
    <source>
        <dbReference type="PROSITE" id="PS51700"/>
    </source>
</evidence>
<dbReference type="PROSITE" id="PS51700">
    <property type="entry name" value="SEPARIN"/>
    <property type="match status" value="1"/>
</dbReference>
<name>A0ABQ4Z3E4_9ASTR</name>
<dbReference type="InterPro" id="IPR030397">
    <property type="entry name" value="SEPARIN_core_dom"/>
</dbReference>
<dbReference type="CDD" id="cd09272">
    <property type="entry name" value="RNase_HI_RT_Ty1"/>
    <property type="match status" value="1"/>
</dbReference>
<sequence>MPWISSIFYTYCRLTHSDKKKVKDSQVLYPVLNPRNAYYVVNPDGTRASADRSEIHVAQHHDASQDNDHIFCLFRCQGKFLEPIDANEILNILVTHDLYLYMGHGDGDMSKDGEADIGSFLVKARDSSSHMFKYLDGAGLICYGIPTKIQKEKPNIRGRMLIRRRGTILQIDYHIAANPEFHEKTKHFKIKLFFLREKVSTGVVKTLKVKSANNVADIFTKVHGLKVKGKFDDRSVSLLGFGGFINPSHPHDFLWTVLDHVSKKTDAERQRAGDTKDWDVDSTYRSYLMQTQRWDLAERKLLNARRHYYFISCEKCKVVLEGEINQVFGNYYRKMYCNEPKDEYYEMAINQFDSSERRLINESLINARIGKEARADVNLLIMIMLILYMAAKCVVAKGDMESAQQVLLESTGL</sequence>
<feature type="domain" description="Peptidase C50" evidence="1">
    <location>
        <begin position="34"/>
        <end position="146"/>
    </location>
</feature>
<comment type="caution">
    <text evidence="2">The sequence shown here is derived from an EMBL/GenBank/DDBJ whole genome shotgun (WGS) entry which is preliminary data.</text>
</comment>
<organism evidence="2 3">
    <name type="scientific">Tanacetum coccineum</name>
    <dbReference type="NCBI Taxonomy" id="301880"/>
    <lineage>
        <taxon>Eukaryota</taxon>
        <taxon>Viridiplantae</taxon>
        <taxon>Streptophyta</taxon>
        <taxon>Embryophyta</taxon>
        <taxon>Tracheophyta</taxon>
        <taxon>Spermatophyta</taxon>
        <taxon>Magnoliopsida</taxon>
        <taxon>eudicotyledons</taxon>
        <taxon>Gunneridae</taxon>
        <taxon>Pentapetalae</taxon>
        <taxon>asterids</taxon>
        <taxon>campanulids</taxon>
        <taxon>Asterales</taxon>
        <taxon>Asteraceae</taxon>
        <taxon>Asteroideae</taxon>
        <taxon>Anthemideae</taxon>
        <taxon>Anthemidinae</taxon>
        <taxon>Tanacetum</taxon>
    </lineage>
</organism>